<evidence type="ECO:0000256" key="15">
    <source>
        <dbReference type="NCBIfam" id="TIGR01064"/>
    </source>
</evidence>
<dbReference type="UniPathway" id="UPA00109">
    <property type="reaction ID" value="UER00188"/>
</dbReference>
<name>A0A1Y3XN73_9ACTN</name>
<feature type="domain" description="Pyruvate kinase barrel" evidence="17">
    <location>
        <begin position="3"/>
        <end position="329"/>
    </location>
</feature>
<evidence type="ECO:0000259" key="17">
    <source>
        <dbReference type="Pfam" id="PF00224"/>
    </source>
</evidence>
<comment type="cofactor">
    <cofactor evidence="2">
        <name>K(+)</name>
        <dbReference type="ChEBI" id="CHEBI:29103"/>
    </cofactor>
</comment>
<keyword evidence="10 16" id="KW-0418">Kinase</keyword>
<comment type="similarity">
    <text evidence="4 16">Belongs to the pyruvate kinase family.</text>
</comment>
<dbReference type="FunFam" id="2.40.33.10:FF:000001">
    <property type="entry name" value="Pyruvate kinase"/>
    <property type="match status" value="1"/>
</dbReference>
<dbReference type="InterPro" id="IPR040442">
    <property type="entry name" value="Pyrv_kinase-like_dom_sf"/>
</dbReference>
<dbReference type="GO" id="GO:0030955">
    <property type="term" value="F:potassium ion binding"/>
    <property type="evidence" value="ECO:0007669"/>
    <property type="project" value="UniProtKB-UniRule"/>
</dbReference>
<dbReference type="Gene3D" id="3.20.20.60">
    <property type="entry name" value="Phosphoenolpyruvate-binding domains"/>
    <property type="match status" value="1"/>
</dbReference>
<sequence length="490" mass="53276">MYKRTKIVCTMGPACDNDETLREMMKAGMNIARFNFSHGDYAEHHERIERVRRIAAELDMTIGILLDTKGPEVRTGLLEDHKKVAVKTGDKIIVTARPTSEDFLGNAGHISLDYLNLPSEVEPGSRILIDDGIVELVVESVDGQDMHCVVKNDGEIGERKGVNLPNVEIGLPAITERDRADILFGLKEGIDYIAASFIRNGAAVREIRELCRENGGEHVGIFPKIECALGVQNFDEILKASDGIMVARGDLGIEIAPELVPHLQKKMIKKCNAAYKPVITATQMLDSMIRNPRPTRAEVADVANAIYDGTDAVMLSGESAAGKYPVEAVRMQASIAHETEQYLGLHAELKVPEGSQSTRVINNVVGLSAVNMATTVGAKCIICPTTTGRTARLISHFRPAVPVVAFSRHQWAVQKMLMYWGIEPHLAAITQGSSVDDTVAKAIETAKERGYVEPGDVTVVTVGDPKTAVDSTLGDGKRSSTNVVYVAQVR</sequence>
<dbReference type="GO" id="GO:0016301">
    <property type="term" value="F:kinase activity"/>
    <property type="evidence" value="ECO:0007669"/>
    <property type="project" value="UniProtKB-KW"/>
</dbReference>
<evidence type="ECO:0000256" key="1">
    <source>
        <dbReference type="ARBA" id="ARBA00001946"/>
    </source>
</evidence>
<proteinExistence type="inferred from homology"/>
<comment type="cofactor">
    <cofactor evidence="1">
        <name>Mg(2+)</name>
        <dbReference type="ChEBI" id="CHEBI:18420"/>
    </cofactor>
</comment>
<feature type="domain" description="Pyruvate kinase C-terminal" evidence="18">
    <location>
        <begin position="366"/>
        <end position="470"/>
    </location>
</feature>
<keyword evidence="14 19" id="KW-0670">Pyruvate</keyword>
<protein>
    <recommendedName>
        <fullName evidence="6 15">Pyruvate kinase</fullName>
        <ecNumber evidence="6 15">2.7.1.40</ecNumber>
    </recommendedName>
</protein>
<evidence type="ECO:0000256" key="3">
    <source>
        <dbReference type="ARBA" id="ARBA00004997"/>
    </source>
</evidence>
<dbReference type="PRINTS" id="PR01050">
    <property type="entry name" value="PYRUVTKNASE"/>
</dbReference>
<keyword evidence="8" id="KW-0479">Metal-binding</keyword>
<dbReference type="FunFam" id="3.20.20.60:FF:000025">
    <property type="entry name" value="Pyruvate kinase"/>
    <property type="match status" value="1"/>
</dbReference>
<dbReference type="NCBIfam" id="NF004978">
    <property type="entry name" value="PRK06354.1"/>
    <property type="match status" value="1"/>
</dbReference>
<evidence type="ECO:0000259" key="18">
    <source>
        <dbReference type="Pfam" id="PF02887"/>
    </source>
</evidence>
<evidence type="ECO:0000256" key="7">
    <source>
        <dbReference type="ARBA" id="ARBA00022679"/>
    </source>
</evidence>
<organism evidence="19 20">
    <name type="scientific">[Collinsella] massiliensis</name>
    <dbReference type="NCBI Taxonomy" id="1232426"/>
    <lineage>
        <taxon>Bacteria</taxon>
        <taxon>Bacillati</taxon>
        <taxon>Actinomycetota</taxon>
        <taxon>Coriobacteriia</taxon>
        <taxon>Coriobacteriales</taxon>
        <taxon>Coriobacteriaceae</taxon>
        <taxon>Enorma</taxon>
    </lineage>
</organism>
<dbReference type="InterPro" id="IPR015813">
    <property type="entry name" value="Pyrv/PenolPyrv_kinase-like_dom"/>
</dbReference>
<evidence type="ECO:0000256" key="2">
    <source>
        <dbReference type="ARBA" id="ARBA00001958"/>
    </source>
</evidence>
<gene>
    <name evidence="19" type="ORF">B5G02_08020</name>
</gene>
<keyword evidence="12 16" id="KW-0460">Magnesium</keyword>
<dbReference type="EC" id="2.7.1.40" evidence="6 15"/>
<evidence type="ECO:0000256" key="6">
    <source>
        <dbReference type="ARBA" id="ARBA00012142"/>
    </source>
</evidence>
<dbReference type="GO" id="GO:0005524">
    <property type="term" value="F:ATP binding"/>
    <property type="evidence" value="ECO:0007669"/>
    <property type="project" value="UniProtKB-KW"/>
</dbReference>
<keyword evidence="7 16" id="KW-0808">Transferase</keyword>
<keyword evidence="11" id="KW-0067">ATP-binding</keyword>
<evidence type="ECO:0000256" key="13">
    <source>
        <dbReference type="ARBA" id="ARBA00023152"/>
    </source>
</evidence>
<dbReference type="Pfam" id="PF02887">
    <property type="entry name" value="PK_C"/>
    <property type="match status" value="1"/>
</dbReference>
<dbReference type="Gene3D" id="2.40.33.10">
    <property type="entry name" value="PK beta-barrel domain-like"/>
    <property type="match status" value="1"/>
</dbReference>
<dbReference type="AlphaFoldDB" id="A0A1Y3XN73"/>
<evidence type="ECO:0000256" key="14">
    <source>
        <dbReference type="ARBA" id="ARBA00023317"/>
    </source>
</evidence>
<keyword evidence="9" id="KW-0547">Nucleotide-binding</keyword>
<dbReference type="InterPro" id="IPR011037">
    <property type="entry name" value="Pyrv_Knase-like_insert_dom_sf"/>
</dbReference>
<dbReference type="GO" id="GO:0004743">
    <property type="term" value="F:pyruvate kinase activity"/>
    <property type="evidence" value="ECO:0007669"/>
    <property type="project" value="UniProtKB-UniRule"/>
</dbReference>
<comment type="catalytic activity">
    <reaction evidence="16">
        <text>pyruvate + ATP = phosphoenolpyruvate + ADP + H(+)</text>
        <dbReference type="Rhea" id="RHEA:18157"/>
        <dbReference type="ChEBI" id="CHEBI:15361"/>
        <dbReference type="ChEBI" id="CHEBI:15378"/>
        <dbReference type="ChEBI" id="CHEBI:30616"/>
        <dbReference type="ChEBI" id="CHEBI:58702"/>
        <dbReference type="ChEBI" id="CHEBI:456216"/>
        <dbReference type="EC" id="2.7.1.40"/>
    </reaction>
</comment>
<dbReference type="RefSeq" id="WP_094335845.1">
    <property type="nucleotide sequence ID" value="NZ_NFIE01000018.1"/>
</dbReference>
<keyword evidence="20" id="KW-1185">Reference proteome</keyword>
<dbReference type="NCBIfam" id="NF004491">
    <property type="entry name" value="PRK05826.1"/>
    <property type="match status" value="1"/>
</dbReference>
<dbReference type="GO" id="GO:0000287">
    <property type="term" value="F:magnesium ion binding"/>
    <property type="evidence" value="ECO:0007669"/>
    <property type="project" value="UniProtKB-UniRule"/>
</dbReference>
<comment type="subunit">
    <text evidence="5">Homotetramer.</text>
</comment>
<dbReference type="InterPro" id="IPR015806">
    <property type="entry name" value="Pyrv_Knase_insert_dom_sf"/>
</dbReference>
<reference evidence="20" key="1">
    <citation type="submission" date="2017-04" db="EMBL/GenBank/DDBJ databases">
        <title>Function of individual gut microbiota members based on whole genome sequencing of pure cultures obtained from chicken caecum.</title>
        <authorList>
            <person name="Medvecky M."/>
            <person name="Cejkova D."/>
            <person name="Polansky O."/>
            <person name="Karasova D."/>
            <person name="Kubasova T."/>
            <person name="Cizek A."/>
            <person name="Rychlik I."/>
        </authorList>
    </citation>
    <scope>NUCLEOTIDE SEQUENCE [LARGE SCALE GENOMIC DNA]</scope>
    <source>
        <strain evidence="20">An5</strain>
    </source>
</reference>
<dbReference type="InterPro" id="IPR036918">
    <property type="entry name" value="Pyrv_Knase_C_sf"/>
</dbReference>
<evidence type="ECO:0000256" key="11">
    <source>
        <dbReference type="ARBA" id="ARBA00022840"/>
    </source>
</evidence>
<dbReference type="SUPFAM" id="SSF50800">
    <property type="entry name" value="PK beta-barrel domain-like"/>
    <property type="match status" value="1"/>
</dbReference>
<evidence type="ECO:0000313" key="19">
    <source>
        <dbReference type="EMBL" id="OUN86992.1"/>
    </source>
</evidence>
<dbReference type="InterPro" id="IPR015793">
    <property type="entry name" value="Pyrv_Knase_brl"/>
</dbReference>
<evidence type="ECO:0000256" key="12">
    <source>
        <dbReference type="ARBA" id="ARBA00022842"/>
    </source>
</evidence>
<dbReference type="InterPro" id="IPR001697">
    <property type="entry name" value="Pyr_Knase"/>
</dbReference>
<dbReference type="OrthoDB" id="9812123at2"/>
<dbReference type="Proteomes" id="UP000195781">
    <property type="component" value="Unassembled WGS sequence"/>
</dbReference>
<dbReference type="SUPFAM" id="SSF52935">
    <property type="entry name" value="PK C-terminal domain-like"/>
    <property type="match status" value="1"/>
</dbReference>
<dbReference type="Gene3D" id="3.40.1380.20">
    <property type="entry name" value="Pyruvate kinase, C-terminal domain"/>
    <property type="match status" value="1"/>
</dbReference>
<dbReference type="NCBIfam" id="TIGR01064">
    <property type="entry name" value="pyruv_kin"/>
    <property type="match status" value="1"/>
</dbReference>
<evidence type="ECO:0000256" key="5">
    <source>
        <dbReference type="ARBA" id="ARBA00011881"/>
    </source>
</evidence>
<dbReference type="EMBL" id="NFIE01000018">
    <property type="protein sequence ID" value="OUN86992.1"/>
    <property type="molecule type" value="Genomic_DNA"/>
</dbReference>
<dbReference type="InterPro" id="IPR015795">
    <property type="entry name" value="Pyrv_Knase_C"/>
</dbReference>
<evidence type="ECO:0000256" key="10">
    <source>
        <dbReference type="ARBA" id="ARBA00022777"/>
    </source>
</evidence>
<dbReference type="SUPFAM" id="SSF51621">
    <property type="entry name" value="Phosphoenolpyruvate/pyruvate domain"/>
    <property type="match status" value="1"/>
</dbReference>
<dbReference type="Pfam" id="PF00224">
    <property type="entry name" value="PK"/>
    <property type="match status" value="1"/>
</dbReference>
<evidence type="ECO:0000256" key="16">
    <source>
        <dbReference type="RuleBase" id="RU000504"/>
    </source>
</evidence>
<comment type="pathway">
    <text evidence="3 16">Carbohydrate degradation; glycolysis; pyruvate from D-glyceraldehyde 3-phosphate: step 5/5.</text>
</comment>
<evidence type="ECO:0000313" key="20">
    <source>
        <dbReference type="Proteomes" id="UP000195781"/>
    </source>
</evidence>
<dbReference type="PANTHER" id="PTHR11817">
    <property type="entry name" value="PYRUVATE KINASE"/>
    <property type="match status" value="1"/>
</dbReference>
<evidence type="ECO:0000256" key="9">
    <source>
        <dbReference type="ARBA" id="ARBA00022741"/>
    </source>
</evidence>
<keyword evidence="13 16" id="KW-0324">Glycolysis</keyword>
<evidence type="ECO:0000256" key="8">
    <source>
        <dbReference type="ARBA" id="ARBA00022723"/>
    </source>
</evidence>
<accession>A0A1Y3XN73</accession>
<evidence type="ECO:0000256" key="4">
    <source>
        <dbReference type="ARBA" id="ARBA00008663"/>
    </source>
</evidence>
<comment type="caution">
    <text evidence="19">The sequence shown here is derived from an EMBL/GenBank/DDBJ whole genome shotgun (WGS) entry which is preliminary data.</text>
</comment>